<organism evidence="1">
    <name type="scientific">Myoviridae sp. ctNQV2</name>
    <dbReference type="NCBI Taxonomy" id="2827683"/>
    <lineage>
        <taxon>Viruses</taxon>
        <taxon>Duplodnaviria</taxon>
        <taxon>Heunggongvirae</taxon>
        <taxon>Uroviricota</taxon>
        <taxon>Caudoviricetes</taxon>
    </lineage>
</organism>
<dbReference type="EMBL" id="BK032510">
    <property type="protein sequence ID" value="DAF43920.1"/>
    <property type="molecule type" value="Genomic_DNA"/>
</dbReference>
<evidence type="ECO:0000313" key="1">
    <source>
        <dbReference type="EMBL" id="DAF43920.1"/>
    </source>
</evidence>
<proteinExistence type="predicted"/>
<accession>A0A8S5RZ18</accession>
<sequence length="87" mass="10254">MAKKRLLKIAELFDLSSAIKKQLNDDYAYENMTIEIILTDKELRMLDEELFFRNNPTAKKSEFIHADIVTAIINNIKYIFKTEEKPD</sequence>
<protein>
    <submittedName>
        <fullName evidence="1">Uncharacterized protein</fullName>
    </submittedName>
</protein>
<name>A0A8S5RZ18_9CAUD</name>
<reference evidence="1" key="1">
    <citation type="journal article" date="2021" name="Proc. Natl. Acad. Sci. U.S.A.">
        <title>A Catalog of Tens of Thousands of Viruses from Human Metagenomes Reveals Hidden Associations with Chronic Diseases.</title>
        <authorList>
            <person name="Tisza M.J."/>
            <person name="Buck C.B."/>
        </authorList>
    </citation>
    <scope>NUCLEOTIDE SEQUENCE</scope>
    <source>
        <strain evidence="1">CtNQV2</strain>
    </source>
</reference>